<feature type="signal peptide" evidence="2">
    <location>
        <begin position="1"/>
        <end position="23"/>
    </location>
</feature>
<keyword evidence="2" id="KW-0732">Signal</keyword>
<protein>
    <recommendedName>
        <fullName evidence="5">Integral membrane protein</fullName>
    </recommendedName>
</protein>
<evidence type="ECO:0000313" key="4">
    <source>
        <dbReference type="Proteomes" id="UP001501417"/>
    </source>
</evidence>
<keyword evidence="4" id="KW-1185">Reference proteome</keyword>
<feature type="transmembrane region" description="Helical" evidence="1">
    <location>
        <begin position="49"/>
        <end position="67"/>
    </location>
</feature>
<feature type="chain" id="PRO_5046456216" description="Integral membrane protein" evidence="2">
    <location>
        <begin position="24"/>
        <end position="291"/>
    </location>
</feature>
<organism evidence="3 4">
    <name type="scientific">Mycobacterium paraffinicum</name>
    <dbReference type="NCBI Taxonomy" id="53378"/>
    <lineage>
        <taxon>Bacteria</taxon>
        <taxon>Bacillati</taxon>
        <taxon>Actinomycetota</taxon>
        <taxon>Actinomycetes</taxon>
        <taxon>Mycobacteriales</taxon>
        <taxon>Mycobacteriaceae</taxon>
        <taxon>Mycobacterium</taxon>
    </lineage>
</organism>
<evidence type="ECO:0000256" key="2">
    <source>
        <dbReference type="SAM" id="SignalP"/>
    </source>
</evidence>
<feature type="transmembrane region" description="Helical" evidence="1">
    <location>
        <begin position="252"/>
        <end position="273"/>
    </location>
</feature>
<dbReference type="PANTHER" id="PTHR40761">
    <property type="entry name" value="CONSERVED INTEGRAL MEMBRANE ALANINE VALINE AND LEUCINE RICH PROTEIN-RELATED"/>
    <property type="match status" value="1"/>
</dbReference>
<feature type="transmembrane region" description="Helical" evidence="1">
    <location>
        <begin position="74"/>
        <end position="96"/>
    </location>
</feature>
<reference evidence="4" key="1">
    <citation type="journal article" date="2019" name="Int. J. Syst. Evol. Microbiol.">
        <title>The Global Catalogue of Microorganisms (GCM) 10K type strain sequencing project: providing services to taxonomists for standard genome sequencing and annotation.</title>
        <authorList>
            <consortium name="The Broad Institute Genomics Platform"/>
            <consortium name="The Broad Institute Genome Sequencing Center for Infectious Disease"/>
            <person name="Wu L."/>
            <person name="Ma J."/>
        </authorList>
    </citation>
    <scope>NUCLEOTIDE SEQUENCE [LARGE SCALE GENOMIC DNA]</scope>
    <source>
        <strain evidence="4">JCM 17782</strain>
    </source>
</reference>
<feature type="transmembrane region" description="Helical" evidence="1">
    <location>
        <begin position="134"/>
        <end position="155"/>
    </location>
</feature>
<evidence type="ECO:0000313" key="3">
    <source>
        <dbReference type="EMBL" id="GAA4539007.1"/>
    </source>
</evidence>
<keyword evidence="1" id="KW-0472">Membrane</keyword>
<name>A0ABP8RI59_9MYCO</name>
<keyword evidence="1" id="KW-1133">Transmembrane helix</keyword>
<proteinExistence type="predicted"/>
<dbReference type="NCBIfam" id="NF038012">
    <property type="entry name" value="DMT_1"/>
    <property type="match status" value="1"/>
</dbReference>
<keyword evidence="1" id="KW-0812">Transmembrane</keyword>
<gene>
    <name evidence="3" type="ORF">GCM10023161_17990</name>
</gene>
<dbReference type="PANTHER" id="PTHR40761:SF1">
    <property type="entry name" value="CONSERVED INTEGRAL MEMBRANE ALANINE VALINE AND LEUCINE RICH PROTEIN-RELATED"/>
    <property type="match status" value="1"/>
</dbReference>
<sequence length="291" mass="29241">MLIGFLLALGCSVCYGTASVLQAAATRSVEAGSGSGVDTVLLIRAARQWRYLVGIGLDCVGFLLQVAALRLVPIYVVAAALAASIAVTGIASAWLLSARLSLSEWTAVGVVCASLVVLALAAGPGHFRHAPAGLGWALLGVVAAIFIAGAVTGRLPDRPRALALGLAAGTGFGVIEVGVRLIEVIDPTKRAFYTNPALYAAAAGGAAGFLLLTSALHRGSVTTAVAGMVIGETIAPAFVGAVWLGDSARDGLGWLVIAGFVVAVSATLVLARFGEAPQDVPESAQADEAVS</sequence>
<feature type="transmembrane region" description="Helical" evidence="1">
    <location>
        <begin position="224"/>
        <end position="245"/>
    </location>
</feature>
<comment type="caution">
    <text evidence="3">The sequence shown here is derived from an EMBL/GenBank/DDBJ whole genome shotgun (WGS) entry which is preliminary data.</text>
</comment>
<evidence type="ECO:0000256" key="1">
    <source>
        <dbReference type="SAM" id="Phobius"/>
    </source>
</evidence>
<dbReference type="RefSeq" id="WP_264035616.1">
    <property type="nucleotide sequence ID" value="NZ_BAABGF010000023.1"/>
</dbReference>
<accession>A0ABP8RI59</accession>
<dbReference type="EMBL" id="BAABGF010000023">
    <property type="protein sequence ID" value="GAA4539007.1"/>
    <property type="molecule type" value="Genomic_DNA"/>
</dbReference>
<feature type="transmembrane region" description="Helical" evidence="1">
    <location>
        <begin position="191"/>
        <end position="212"/>
    </location>
</feature>
<dbReference type="Proteomes" id="UP001501417">
    <property type="component" value="Unassembled WGS sequence"/>
</dbReference>
<feature type="transmembrane region" description="Helical" evidence="1">
    <location>
        <begin position="102"/>
        <end position="122"/>
    </location>
</feature>
<feature type="transmembrane region" description="Helical" evidence="1">
    <location>
        <begin position="161"/>
        <end position="179"/>
    </location>
</feature>
<evidence type="ECO:0008006" key="5">
    <source>
        <dbReference type="Google" id="ProtNLM"/>
    </source>
</evidence>